<dbReference type="EMBL" id="VTUX01000004">
    <property type="protein sequence ID" value="KAA1191846.1"/>
    <property type="molecule type" value="Genomic_DNA"/>
</dbReference>
<evidence type="ECO:0000256" key="1">
    <source>
        <dbReference type="ARBA" id="ARBA00001936"/>
    </source>
</evidence>
<dbReference type="SUPFAM" id="SSF55811">
    <property type="entry name" value="Nudix"/>
    <property type="match status" value="1"/>
</dbReference>
<dbReference type="PANTHER" id="PTHR12318">
    <property type="entry name" value="TESTOSTERONE-REGULATED PROTEIN RP2"/>
    <property type="match status" value="1"/>
</dbReference>
<dbReference type="InterPro" id="IPR039121">
    <property type="entry name" value="NUDT19"/>
</dbReference>
<dbReference type="PANTHER" id="PTHR12318:SF0">
    <property type="entry name" value="ACYL-COENZYME A DIPHOSPHATASE NUDT19"/>
    <property type="match status" value="1"/>
</dbReference>
<dbReference type="InterPro" id="IPR015797">
    <property type="entry name" value="NUDIX_hydrolase-like_dom_sf"/>
</dbReference>
<comment type="cofactor">
    <cofactor evidence="2">
        <name>Mg(2+)</name>
        <dbReference type="ChEBI" id="CHEBI:18420"/>
    </cofactor>
</comment>
<accession>A0A5B0WXU7</accession>
<organism evidence="7 8">
    <name type="scientific">Pseudohalioglobus sediminis</name>
    <dbReference type="NCBI Taxonomy" id="2606449"/>
    <lineage>
        <taxon>Bacteria</taxon>
        <taxon>Pseudomonadati</taxon>
        <taxon>Pseudomonadota</taxon>
        <taxon>Gammaproteobacteria</taxon>
        <taxon>Cellvibrionales</taxon>
        <taxon>Halieaceae</taxon>
        <taxon>Pseudohalioglobus</taxon>
    </lineage>
</organism>
<dbReference type="Proteomes" id="UP000323708">
    <property type="component" value="Unassembled WGS sequence"/>
</dbReference>
<dbReference type="CDD" id="cd18870">
    <property type="entry name" value="NUDIX_AcylCoAdiphos_Nudt19"/>
    <property type="match status" value="1"/>
</dbReference>
<keyword evidence="5" id="KW-0460">Magnesium</keyword>
<evidence type="ECO:0000313" key="7">
    <source>
        <dbReference type="EMBL" id="KAA1191846.1"/>
    </source>
</evidence>
<keyword evidence="3" id="KW-0479">Metal-binding</keyword>
<keyword evidence="4 7" id="KW-0378">Hydrolase</keyword>
<reference evidence="7 8" key="1">
    <citation type="submission" date="2019-09" db="EMBL/GenBank/DDBJ databases">
        <authorList>
            <person name="Chen X.-Y."/>
        </authorList>
    </citation>
    <scope>NUCLEOTIDE SEQUENCE [LARGE SCALE GENOMIC DNA]</scope>
    <source>
        <strain evidence="7 8">NY5</strain>
    </source>
</reference>
<dbReference type="AlphaFoldDB" id="A0A5B0WXU7"/>
<evidence type="ECO:0000256" key="3">
    <source>
        <dbReference type="ARBA" id="ARBA00022723"/>
    </source>
</evidence>
<proteinExistence type="predicted"/>
<keyword evidence="8" id="KW-1185">Reference proteome</keyword>
<name>A0A5B0WXU7_9GAMM</name>
<evidence type="ECO:0000256" key="4">
    <source>
        <dbReference type="ARBA" id="ARBA00022801"/>
    </source>
</evidence>
<protein>
    <submittedName>
        <fullName evidence="7">NUDIX hydrolase</fullName>
    </submittedName>
</protein>
<dbReference type="GO" id="GO:0046872">
    <property type="term" value="F:metal ion binding"/>
    <property type="evidence" value="ECO:0007669"/>
    <property type="project" value="UniProtKB-KW"/>
</dbReference>
<comment type="caution">
    <text evidence="7">The sequence shown here is derived from an EMBL/GenBank/DDBJ whole genome shotgun (WGS) entry which is preliminary data.</text>
</comment>
<dbReference type="Gene3D" id="3.90.79.10">
    <property type="entry name" value="Nucleoside Triphosphate Pyrophosphohydrolase"/>
    <property type="match status" value="1"/>
</dbReference>
<comment type="cofactor">
    <cofactor evidence="1">
        <name>Mn(2+)</name>
        <dbReference type="ChEBI" id="CHEBI:29035"/>
    </cofactor>
</comment>
<evidence type="ECO:0000256" key="6">
    <source>
        <dbReference type="ARBA" id="ARBA00023211"/>
    </source>
</evidence>
<evidence type="ECO:0000313" key="8">
    <source>
        <dbReference type="Proteomes" id="UP000323708"/>
    </source>
</evidence>
<keyword evidence="6" id="KW-0464">Manganese</keyword>
<evidence type="ECO:0000256" key="5">
    <source>
        <dbReference type="ARBA" id="ARBA00022842"/>
    </source>
</evidence>
<sequence length="278" mass="31315">MCQRARATRPRPHSPKSVQLANQPLVPIVCWLQYKHGSVPRAPERGTIPPHTFDGDTMRPRDAATLIILRRRREVLLGRRNAQHVFMPHRYVFPGGRVDAGDARVACPVTLSRATQGQLQRSVTAPRAQALAMAAVRETFEETGFILGKRCSSPPQTRSPHWQPFFDTGHVPALDRLRYFARAITPPGMVRRFDARFFLCHERDLHGSLRGNGELTDLRWVPLDEVDTLPLAPITQLVLGLVRQGLDANTAASQQSALYRELAGRELIELHWEALKKP</sequence>
<evidence type="ECO:0000256" key="2">
    <source>
        <dbReference type="ARBA" id="ARBA00001946"/>
    </source>
</evidence>
<dbReference type="GO" id="GO:0016818">
    <property type="term" value="F:hydrolase activity, acting on acid anhydrides, in phosphorus-containing anhydrides"/>
    <property type="evidence" value="ECO:0007669"/>
    <property type="project" value="InterPro"/>
</dbReference>
<gene>
    <name evidence="7" type="ORF">F0M18_09960</name>
</gene>